<comment type="cofactor">
    <cofactor evidence="1">
        <name>FAD</name>
        <dbReference type="ChEBI" id="CHEBI:57692"/>
    </cofactor>
</comment>
<evidence type="ECO:0000256" key="1">
    <source>
        <dbReference type="ARBA" id="ARBA00001974"/>
    </source>
</evidence>
<dbReference type="InterPro" id="IPR050641">
    <property type="entry name" value="RIFMO-like"/>
</dbReference>
<dbReference type="GO" id="GO:0016709">
    <property type="term" value="F:oxidoreductase activity, acting on paired donors, with incorporation or reduction of molecular oxygen, NAD(P)H as one donor, and incorporation of one atom of oxygen"/>
    <property type="evidence" value="ECO:0007669"/>
    <property type="project" value="UniProtKB-ARBA"/>
</dbReference>
<dbReference type="InterPro" id="IPR002938">
    <property type="entry name" value="FAD-bd"/>
</dbReference>
<evidence type="ECO:0000313" key="6">
    <source>
        <dbReference type="Proteomes" id="UP001165074"/>
    </source>
</evidence>
<dbReference type="PRINTS" id="PR00420">
    <property type="entry name" value="RNGMNOXGNASE"/>
</dbReference>
<name>A0A9W6S6A0_9ACTN</name>
<reference evidence="5" key="1">
    <citation type="submission" date="2023-03" db="EMBL/GenBank/DDBJ databases">
        <title>Actinoallomurus iriomotensis NBRC 103684.</title>
        <authorList>
            <person name="Ichikawa N."/>
            <person name="Sato H."/>
            <person name="Tonouchi N."/>
        </authorList>
    </citation>
    <scope>NUCLEOTIDE SEQUENCE</scope>
    <source>
        <strain evidence="5">NBRC 103684</strain>
    </source>
</reference>
<dbReference type="RefSeq" id="WP_285577250.1">
    <property type="nucleotide sequence ID" value="NZ_BSTK01000009.1"/>
</dbReference>
<dbReference type="Gene3D" id="3.30.70.2450">
    <property type="match status" value="1"/>
</dbReference>
<dbReference type="GO" id="GO:0071949">
    <property type="term" value="F:FAD binding"/>
    <property type="evidence" value="ECO:0007669"/>
    <property type="project" value="InterPro"/>
</dbReference>
<protein>
    <submittedName>
        <fullName evidence="5">FAD-dependent oxidoreductase</fullName>
    </submittedName>
</protein>
<accession>A0A9W6S6A0</accession>
<gene>
    <name evidence="5" type="ORF">Airi02_057830</name>
</gene>
<dbReference type="PANTHER" id="PTHR43004">
    <property type="entry name" value="TRK SYSTEM POTASSIUM UPTAKE PROTEIN"/>
    <property type="match status" value="1"/>
</dbReference>
<evidence type="ECO:0000256" key="2">
    <source>
        <dbReference type="ARBA" id="ARBA00022630"/>
    </source>
</evidence>
<keyword evidence="6" id="KW-1185">Reference proteome</keyword>
<dbReference type="Pfam" id="PF21274">
    <property type="entry name" value="Rng_hyd_C"/>
    <property type="match status" value="1"/>
</dbReference>
<dbReference type="Proteomes" id="UP001165074">
    <property type="component" value="Unassembled WGS sequence"/>
</dbReference>
<sequence length="512" mass="54609">MYDVIISGAGPIGLFLSCELRAYGIRTVVLERREAIDPTLKAGAVSGRGADILTRRGVVDLLGDLPSIADLMGGRKPGAGSLQSKTAPGGGVPRGHFAGLWILRGGSSTSSAFVLAPQQRIEEALETRARSTGAEIRRGHAVEALDQDDSGVTVTVAGPDGPYELRARWLVGCDGGRSVVRKAAGFDFPGLDGIMTAYQAMADFDDPEFAPMGWHRMPRGLMVHGPHPQRILVAEFDGPPADRNAPITQAELETAVRRVSETSVTITAVHSVTRFTDNTRQASTYRRGRVLLAGDAAHVHPPFGGQGLHLGLGDAINLGWKLASTVRGWAPPGLLDTYSTERHPVAERVLHNTRAQVALLRPGPRVDALRDIFTMLAETPEANRLLTDLMGELDIRYGAAGDHPLAGRYCPDLTLKTATGETRVADLSRRAGALLLDLSDRADVREAVRPWADRISVVTGVASSSSEDAEVGELPDALLVRPDGHVAWAGADVAELGEAVREWFGESADPAR</sequence>
<dbReference type="SUPFAM" id="SSF51905">
    <property type="entry name" value="FAD/NAD(P)-binding domain"/>
    <property type="match status" value="1"/>
</dbReference>
<keyword evidence="2" id="KW-0285">Flavoprotein</keyword>
<keyword evidence="3" id="KW-0274">FAD</keyword>
<evidence type="ECO:0000259" key="4">
    <source>
        <dbReference type="Pfam" id="PF01494"/>
    </source>
</evidence>
<dbReference type="PANTHER" id="PTHR43004:SF19">
    <property type="entry name" value="BINDING MONOOXYGENASE, PUTATIVE (JCVI)-RELATED"/>
    <property type="match status" value="1"/>
</dbReference>
<proteinExistence type="predicted"/>
<dbReference type="Gene3D" id="3.50.50.60">
    <property type="entry name" value="FAD/NAD(P)-binding domain"/>
    <property type="match status" value="1"/>
</dbReference>
<comment type="caution">
    <text evidence="5">The sequence shown here is derived from an EMBL/GenBank/DDBJ whole genome shotgun (WGS) entry which is preliminary data.</text>
</comment>
<dbReference type="AlphaFoldDB" id="A0A9W6S6A0"/>
<feature type="domain" description="FAD-binding" evidence="4">
    <location>
        <begin position="2"/>
        <end position="352"/>
    </location>
</feature>
<dbReference type="Gene3D" id="3.40.30.120">
    <property type="match status" value="1"/>
</dbReference>
<dbReference type="Pfam" id="PF01494">
    <property type="entry name" value="FAD_binding_3"/>
    <property type="match status" value="1"/>
</dbReference>
<dbReference type="EMBL" id="BSTK01000009">
    <property type="protein sequence ID" value="GLY87854.1"/>
    <property type="molecule type" value="Genomic_DNA"/>
</dbReference>
<dbReference type="InterPro" id="IPR036188">
    <property type="entry name" value="FAD/NAD-bd_sf"/>
</dbReference>
<organism evidence="5 6">
    <name type="scientific">Actinoallomurus iriomotensis</name>
    <dbReference type="NCBI Taxonomy" id="478107"/>
    <lineage>
        <taxon>Bacteria</taxon>
        <taxon>Bacillati</taxon>
        <taxon>Actinomycetota</taxon>
        <taxon>Actinomycetes</taxon>
        <taxon>Streptosporangiales</taxon>
        <taxon>Thermomonosporaceae</taxon>
        <taxon>Actinoallomurus</taxon>
    </lineage>
</organism>
<evidence type="ECO:0000256" key="3">
    <source>
        <dbReference type="ARBA" id="ARBA00022827"/>
    </source>
</evidence>
<evidence type="ECO:0000313" key="5">
    <source>
        <dbReference type="EMBL" id="GLY87854.1"/>
    </source>
</evidence>